<proteinExistence type="predicted"/>
<accession>A0A077ZP24</accession>
<dbReference type="AlphaFoldDB" id="A0A077ZP24"/>
<evidence type="ECO:0000313" key="3">
    <source>
        <dbReference type="Proteomes" id="UP000039865"/>
    </source>
</evidence>
<name>A0A077ZP24_STYLE</name>
<dbReference type="EMBL" id="CCKQ01000073">
    <property type="protein sequence ID" value="CDW71135.1"/>
    <property type="molecule type" value="Genomic_DNA"/>
</dbReference>
<protein>
    <submittedName>
        <fullName evidence="2">Uncharacterized protein</fullName>
    </submittedName>
</protein>
<organism evidence="2 3">
    <name type="scientific">Stylonychia lemnae</name>
    <name type="common">Ciliate</name>
    <dbReference type="NCBI Taxonomy" id="5949"/>
    <lineage>
        <taxon>Eukaryota</taxon>
        <taxon>Sar</taxon>
        <taxon>Alveolata</taxon>
        <taxon>Ciliophora</taxon>
        <taxon>Intramacronucleata</taxon>
        <taxon>Spirotrichea</taxon>
        <taxon>Stichotrichia</taxon>
        <taxon>Sporadotrichida</taxon>
        <taxon>Oxytrichidae</taxon>
        <taxon>Stylonychinae</taxon>
        <taxon>Stylonychia</taxon>
    </lineage>
</organism>
<feature type="compositionally biased region" description="Polar residues" evidence="1">
    <location>
        <begin position="242"/>
        <end position="251"/>
    </location>
</feature>
<evidence type="ECO:0000256" key="1">
    <source>
        <dbReference type="SAM" id="MobiDB-lite"/>
    </source>
</evidence>
<dbReference type="InParanoid" id="A0A077ZP24"/>
<feature type="region of interest" description="Disordered" evidence="1">
    <location>
        <begin position="242"/>
        <end position="284"/>
    </location>
</feature>
<evidence type="ECO:0000313" key="2">
    <source>
        <dbReference type="EMBL" id="CDW71135.1"/>
    </source>
</evidence>
<keyword evidence="3" id="KW-1185">Reference proteome</keyword>
<dbReference type="Proteomes" id="UP000039865">
    <property type="component" value="Unassembled WGS sequence"/>
</dbReference>
<sequence length="510" mass="60074">MNFMKATADKGNKYVKFYTQQRIKQTQSNKQVIDYLTNPERLIERLNQGNSDKTLHFIKNDIVILSNIIFKQANQPKILKRAESARKINPYNRYLKQSQTMKEKVSHRGSQANDQSFVSIGQGSENMNNQSFNQDKSMIQKQDNKSMSKKSFLVNSIEDINMFLQRINLQNIDQTEIPKLEYPRDPEYLDQVANQVIKEYNVIQGGNLDQQQSNLEKTKATLNYVKSLESLNTNINHISQINKQKMESNNIRKNRSHKNISISLPKDNDDKNLPKLKSGNYNTPREMFDHQEKFIQKTIDEYKDKQRKMKIKQVLMEQQKRKATPMIIFKNQQIQDQITSNDRLTLSRLCEKTNNYINKTYLIDQFKRNELSNIQGNGSQIMLDLFNRESFEQEFSTLNDDHNNKLFKLAFRYLPQRKVENIFKKDKERSQSSFAVEGLVSGAQTPKKQIKIPVKKDNNKAKYIEAIKTLREQCEKNQLIDFSDNPYYNHRRTRQTFSQTLSLDEFINKD</sequence>
<reference evidence="2 3" key="1">
    <citation type="submission" date="2014-06" db="EMBL/GenBank/DDBJ databases">
        <authorList>
            <person name="Swart Estienne"/>
        </authorList>
    </citation>
    <scope>NUCLEOTIDE SEQUENCE [LARGE SCALE GENOMIC DNA]</scope>
    <source>
        <strain evidence="2 3">130c</strain>
    </source>
</reference>
<gene>
    <name evidence="2" type="primary">Contig409.g450</name>
    <name evidence="2" type="ORF">STYLEM_74</name>
</gene>